<comment type="caution">
    <text evidence="2">The sequence shown here is derived from an EMBL/GenBank/DDBJ whole genome shotgun (WGS) entry which is preliminary data.</text>
</comment>
<keyword evidence="1" id="KW-0472">Membrane</keyword>
<gene>
    <name evidence="2" type="ORF">EZS27_041567</name>
</gene>
<feature type="non-terminal residue" evidence="2">
    <location>
        <position position="230"/>
    </location>
</feature>
<evidence type="ECO:0000313" key="2">
    <source>
        <dbReference type="EMBL" id="KAA6306770.1"/>
    </source>
</evidence>
<organism evidence="2">
    <name type="scientific">termite gut metagenome</name>
    <dbReference type="NCBI Taxonomy" id="433724"/>
    <lineage>
        <taxon>unclassified sequences</taxon>
        <taxon>metagenomes</taxon>
        <taxon>organismal metagenomes</taxon>
    </lineage>
</organism>
<feature type="transmembrane region" description="Helical" evidence="1">
    <location>
        <begin position="135"/>
        <end position="157"/>
    </location>
</feature>
<proteinExistence type="predicted"/>
<dbReference type="SUPFAM" id="SSF82866">
    <property type="entry name" value="Multidrug efflux transporter AcrB transmembrane domain"/>
    <property type="match status" value="1"/>
</dbReference>
<dbReference type="PRINTS" id="PR00702">
    <property type="entry name" value="ACRIFLAVINRP"/>
</dbReference>
<sequence length="230" mass="25308">MEELLRTVPLSQVTDGIKLVWEDPLVIRYNGQRAMRAQCNPVNGIAAGDARMSIVEQIESIELPEGYSMQWEGEYKASTQSKKYLFKYFPLAIILMIAILIMLFKDYKKPAIIFCCIPLILIGVIFGMLLSGKTFGFVAIVGILGLVGMIIKNGIVLMDEITLQLREGVEPIQALLDSSSSRFRPVMMASMTTILGMIPLLSDDLFGALAVTIMGGLFVGTIITLIIIPT</sequence>
<dbReference type="PANTHER" id="PTHR32063:SF18">
    <property type="entry name" value="CATION EFFLUX SYSTEM PROTEIN"/>
    <property type="match status" value="1"/>
</dbReference>
<dbReference type="AlphaFoldDB" id="A0A5J4PCV2"/>
<feature type="transmembrane region" description="Helical" evidence="1">
    <location>
        <begin position="208"/>
        <end position="228"/>
    </location>
</feature>
<dbReference type="Pfam" id="PF00873">
    <property type="entry name" value="ACR_tran"/>
    <property type="match status" value="1"/>
</dbReference>
<feature type="transmembrane region" description="Helical" evidence="1">
    <location>
        <begin position="111"/>
        <end position="129"/>
    </location>
</feature>
<dbReference type="InterPro" id="IPR027463">
    <property type="entry name" value="AcrB_DN_DC_subdom"/>
</dbReference>
<reference evidence="2" key="1">
    <citation type="submission" date="2019-03" db="EMBL/GenBank/DDBJ databases">
        <title>Single cell metagenomics reveals metabolic interactions within the superorganism composed of flagellate Streblomastix strix and complex community of Bacteroidetes bacteria on its surface.</title>
        <authorList>
            <person name="Treitli S.C."/>
            <person name="Kolisko M."/>
            <person name="Husnik F."/>
            <person name="Keeling P."/>
            <person name="Hampl V."/>
        </authorList>
    </citation>
    <scope>NUCLEOTIDE SEQUENCE</scope>
    <source>
        <strain evidence="2">STM</strain>
    </source>
</reference>
<keyword evidence="1" id="KW-0812">Transmembrane</keyword>
<dbReference type="Gene3D" id="3.30.70.1440">
    <property type="entry name" value="Multidrug efflux transporter AcrB pore domain"/>
    <property type="match status" value="1"/>
</dbReference>
<dbReference type="Gene3D" id="1.20.1640.10">
    <property type="entry name" value="Multidrug efflux transporter AcrB transmembrane domain"/>
    <property type="match status" value="1"/>
</dbReference>
<feature type="transmembrane region" description="Helical" evidence="1">
    <location>
        <begin position="85"/>
        <end position="104"/>
    </location>
</feature>
<accession>A0A5J4PCV2</accession>
<dbReference type="PANTHER" id="PTHR32063">
    <property type="match status" value="1"/>
</dbReference>
<name>A0A5J4PCV2_9ZZZZ</name>
<dbReference type="Gene3D" id="3.30.2090.10">
    <property type="entry name" value="Multidrug efflux transporter AcrB TolC docking domain, DN and DC subdomains"/>
    <property type="match status" value="1"/>
</dbReference>
<dbReference type="GO" id="GO:0042910">
    <property type="term" value="F:xenobiotic transmembrane transporter activity"/>
    <property type="evidence" value="ECO:0007669"/>
    <property type="project" value="TreeGrafter"/>
</dbReference>
<dbReference type="EMBL" id="SNRY01009657">
    <property type="protein sequence ID" value="KAA6306770.1"/>
    <property type="molecule type" value="Genomic_DNA"/>
</dbReference>
<evidence type="ECO:0000256" key="1">
    <source>
        <dbReference type="SAM" id="Phobius"/>
    </source>
</evidence>
<dbReference type="GO" id="GO:0005886">
    <property type="term" value="C:plasma membrane"/>
    <property type="evidence" value="ECO:0007669"/>
    <property type="project" value="TreeGrafter"/>
</dbReference>
<protein>
    <submittedName>
        <fullName evidence="2">Nickel and cobalt resistance protein CnrA</fullName>
    </submittedName>
</protein>
<dbReference type="InterPro" id="IPR001036">
    <property type="entry name" value="Acrflvin-R"/>
</dbReference>
<keyword evidence="1" id="KW-1133">Transmembrane helix</keyword>